<dbReference type="RefSeq" id="WP_034706632.1">
    <property type="nucleotide sequence ID" value="NZ_JPRO01000015.1"/>
</dbReference>
<comment type="caution">
    <text evidence="1">The sequence shown here is derived from an EMBL/GenBank/DDBJ whole genome shotgun (WGS) entry which is preliminary data.</text>
</comment>
<protein>
    <submittedName>
        <fullName evidence="1">Uncharacterized protein</fullName>
    </submittedName>
</protein>
<evidence type="ECO:0000313" key="1">
    <source>
        <dbReference type="EMBL" id="KFF01731.1"/>
    </source>
</evidence>
<sequence length="252" mass="30179">MMNLLKKKLFIYRRNWANQTTNSETQCGILVGEKLFSWKIKNLIYVAYLDNQDWLRFHIINFDKLKEIEKQNWVGNWSICKMLLKYKMLKKIITAISLFLFCLVFSQSNPKAIIKSERKIYSALQKNGEWKRGEIGCYDEYNEYDEKGQLFKYFDILYDEETKKDSLKLKQINDYLNGKIVSEEHYFGQKYKFEEKNGNMIVLEMKNPPAKEQEQLIRHPISFLVRNSFCKFIGALFIHSLKLIAFRSIKLR</sequence>
<proteinExistence type="predicted"/>
<dbReference type="AlphaFoldDB" id="A0A085ZBB7"/>
<evidence type="ECO:0000313" key="2">
    <source>
        <dbReference type="Proteomes" id="UP000028703"/>
    </source>
</evidence>
<keyword evidence="2" id="KW-1185">Reference proteome</keyword>
<dbReference type="Proteomes" id="UP000028703">
    <property type="component" value="Unassembled WGS sequence"/>
</dbReference>
<accession>A0A085ZBB7</accession>
<reference evidence="1 2" key="1">
    <citation type="submission" date="2014-07" db="EMBL/GenBank/DDBJ databases">
        <title>Genome of Chryseobacterium luteum DSM 18605.</title>
        <authorList>
            <person name="Stropko S.J."/>
            <person name="Pipes S.E."/>
            <person name="Newman J.D."/>
        </authorList>
    </citation>
    <scope>NUCLEOTIDE SEQUENCE [LARGE SCALE GENOMIC DNA]</scope>
    <source>
        <strain evidence="1 2">DSM 18605</strain>
    </source>
</reference>
<gene>
    <name evidence="1" type="ORF">IX38_16835</name>
</gene>
<organism evidence="1 2">
    <name type="scientific">Chryseobacterium luteum</name>
    <dbReference type="NCBI Taxonomy" id="421531"/>
    <lineage>
        <taxon>Bacteria</taxon>
        <taxon>Pseudomonadati</taxon>
        <taxon>Bacteroidota</taxon>
        <taxon>Flavobacteriia</taxon>
        <taxon>Flavobacteriales</taxon>
        <taxon>Weeksellaceae</taxon>
        <taxon>Chryseobacterium group</taxon>
        <taxon>Chryseobacterium</taxon>
    </lineage>
</organism>
<dbReference type="EMBL" id="JPRO01000015">
    <property type="protein sequence ID" value="KFF01731.1"/>
    <property type="molecule type" value="Genomic_DNA"/>
</dbReference>
<name>A0A085ZBB7_9FLAO</name>